<reference evidence="16" key="1">
    <citation type="journal article" date="2020" name="mSystems">
        <title>Genome- and Community-Level Interaction Insights into Carbon Utilization and Element Cycling Functions of Hydrothermarchaeota in Hydrothermal Sediment.</title>
        <authorList>
            <person name="Zhou Z."/>
            <person name="Liu Y."/>
            <person name="Xu W."/>
            <person name="Pan J."/>
            <person name="Luo Z.H."/>
            <person name="Li M."/>
        </authorList>
    </citation>
    <scope>NUCLEOTIDE SEQUENCE [LARGE SCALE GENOMIC DNA]</scope>
    <source>
        <strain evidence="16">HyVt-577</strain>
    </source>
</reference>
<comment type="cofactor">
    <cofactor evidence="11">
        <name>Mg(2+)</name>
        <dbReference type="ChEBI" id="CHEBI:18420"/>
    </cofactor>
</comment>
<keyword evidence="8 11" id="KW-0573">Peptidoglycan synthesis</keyword>
<dbReference type="InterPro" id="IPR004101">
    <property type="entry name" value="Mur_ligase_C"/>
</dbReference>
<dbReference type="Pfam" id="PF02875">
    <property type="entry name" value="Mur_ligase_C"/>
    <property type="match status" value="1"/>
</dbReference>
<dbReference type="GO" id="GO:0000287">
    <property type="term" value="F:magnesium ion binding"/>
    <property type="evidence" value="ECO:0007669"/>
    <property type="project" value="UniProtKB-UniRule"/>
</dbReference>
<evidence type="ECO:0000259" key="13">
    <source>
        <dbReference type="Pfam" id="PF01225"/>
    </source>
</evidence>
<keyword evidence="11" id="KW-0460">Magnesium</keyword>
<feature type="binding site" evidence="11">
    <location>
        <position position="460"/>
    </location>
    <ligand>
        <name>meso-2,6-diaminopimelate</name>
        <dbReference type="ChEBI" id="CHEBI:57791"/>
    </ligand>
</feature>
<feature type="binding site" evidence="11">
    <location>
        <begin position="405"/>
        <end position="408"/>
    </location>
    <ligand>
        <name>meso-2,6-diaminopimelate</name>
        <dbReference type="ChEBI" id="CHEBI:57791"/>
    </ligand>
</feature>
<evidence type="ECO:0000256" key="12">
    <source>
        <dbReference type="RuleBase" id="RU004135"/>
    </source>
</evidence>
<dbReference type="PANTHER" id="PTHR23135">
    <property type="entry name" value="MUR LIGASE FAMILY MEMBER"/>
    <property type="match status" value="1"/>
</dbReference>
<evidence type="ECO:0000259" key="14">
    <source>
        <dbReference type="Pfam" id="PF02875"/>
    </source>
</evidence>
<dbReference type="InterPro" id="IPR036615">
    <property type="entry name" value="Mur_ligase_C_dom_sf"/>
</dbReference>
<evidence type="ECO:0000256" key="7">
    <source>
        <dbReference type="ARBA" id="ARBA00022960"/>
    </source>
</evidence>
<evidence type="ECO:0000256" key="9">
    <source>
        <dbReference type="ARBA" id="ARBA00023306"/>
    </source>
</evidence>
<keyword evidence="5 11" id="KW-0547">Nucleotide-binding</keyword>
<comment type="PTM">
    <text evidence="11">Carboxylation is probably crucial for Mg(2+) binding and, consequently, for the gamma-phosphate positioning of ATP.</text>
</comment>
<dbReference type="NCBIfam" id="NF001124">
    <property type="entry name" value="PRK00139.1-2"/>
    <property type="match status" value="1"/>
</dbReference>
<keyword evidence="10 11" id="KW-0961">Cell wall biogenesis/degradation</keyword>
<dbReference type="NCBIfam" id="NF001126">
    <property type="entry name" value="PRK00139.1-4"/>
    <property type="match status" value="1"/>
</dbReference>
<accession>A0A7V4U413</accession>
<comment type="caution">
    <text evidence="16">The sequence shown here is derived from an EMBL/GenBank/DDBJ whole genome shotgun (WGS) entry which is preliminary data.</text>
</comment>
<proteinExistence type="inferred from homology"/>
<dbReference type="Gene3D" id="3.40.1390.10">
    <property type="entry name" value="MurE/MurF, N-terminal domain"/>
    <property type="match status" value="1"/>
</dbReference>
<dbReference type="GO" id="GO:0005524">
    <property type="term" value="F:ATP binding"/>
    <property type="evidence" value="ECO:0007669"/>
    <property type="project" value="UniProtKB-UniRule"/>
</dbReference>
<dbReference type="GO" id="GO:0004326">
    <property type="term" value="F:tetrahydrofolylpolyglutamate synthase activity"/>
    <property type="evidence" value="ECO:0007669"/>
    <property type="project" value="InterPro"/>
</dbReference>
<dbReference type="InterPro" id="IPR013221">
    <property type="entry name" value="Mur_ligase_cen"/>
</dbReference>
<feature type="binding site" evidence="11">
    <location>
        <position position="456"/>
    </location>
    <ligand>
        <name>meso-2,6-diaminopimelate</name>
        <dbReference type="ChEBI" id="CHEBI:57791"/>
    </ligand>
</feature>
<feature type="modified residue" description="N6-carboxylysine" evidence="11">
    <location>
        <position position="221"/>
    </location>
</feature>
<feature type="binding site" evidence="11">
    <location>
        <position position="33"/>
    </location>
    <ligand>
        <name>UDP-N-acetyl-alpha-D-muramoyl-L-alanyl-D-glutamate</name>
        <dbReference type="ChEBI" id="CHEBI:83900"/>
    </ligand>
</feature>
<dbReference type="SUPFAM" id="SSF53623">
    <property type="entry name" value="MurD-like peptide ligases, catalytic domain"/>
    <property type="match status" value="1"/>
</dbReference>
<feature type="binding site" evidence="11">
    <location>
        <position position="181"/>
    </location>
    <ligand>
        <name>UDP-N-acetyl-alpha-D-muramoyl-L-alanyl-D-glutamate</name>
        <dbReference type="ChEBI" id="CHEBI:83900"/>
    </ligand>
</feature>
<dbReference type="Pfam" id="PF01225">
    <property type="entry name" value="Mur_ligase"/>
    <property type="match status" value="1"/>
</dbReference>
<evidence type="ECO:0000256" key="11">
    <source>
        <dbReference type="HAMAP-Rule" id="MF_00208"/>
    </source>
</evidence>
<feature type="binding site" evidence="11">
    <location>
        <begin position="154"/>
        <end position="155"/>
    </location>
    <ligand>
        <name>UDP-N-acetyl-alpha-D-muramoyl-L-alanyl-D-glutamate</name>
        <dbReference type="ChEBI" id="CHEBI:83900"/>
    </ligand>
</feature>
<dbReference type="GO" id="GO:0071555">
    <property type="term" value="P:cell wall organization"/>
    <property type="evidence" value="ECO:0007669"/>
    <property type="project" value="UniProtKB-KW"/>
</dbReference>
<dbReference type="GO" id="GO:0005737">
    <property type="term" value="C:cytoplasm"/>
    <property type="evidence" value="ECO:0007669"/>
    <property type="project" value="UniProtKB-SubCell"/>
</dbReference>
<comment type="subcellular location">
    <subcellularLocation>
        <location evidence="11 12">Cytoplasm</location>
    </subcellularLocation>
</comment>
<protein>
    <recommendedName>
        <fullName evidence="11">UDP-N-acetylmuramoyl-L-alanyl-D-glutamate--2,6-diaminopimelate ligase</fullName>
        <ecNumber evidence="11">6.3.2.13</ecNumber>
    </recommendedName>
    <alternativeName>
        <fullName evidence="11">Meso-A2pm-adding enzyme</fullName>
    </alternativeName>
    <alternativeName>
        <fullName evidence="11">Meso-diaminopimelate-adding enzyme</fullName>
    </alternativeName>
    <alternativeName>
        <fullName evidence="11">UDP-MurNAc-L-Ala-D-Glu:meso-diaminopimelate ligase</fullName>
    </alternativeName>
    <alternativeName>
        <fullName evidence="11">UDP-MurNAc-tripeptide synthetase</fullName>
    </alternativeName>
    <alternativeName>
        <fullName evidence="11">UDP-N-acetylmuramyl-tripeptide synthetase</fullName>
    </alternativeName>
</protein>
<comment type="pathway">
    <text evidence="11 12">Cell wall biogenesis; peptidoglycan biosynthesis.</text>
</comment>
<dbReference type="GO" id="GO:0051301">
    <property type="term" value="P:cell division"/>
    <property type="evidence" value="ECO:0007669"/>
    <property type="project" value="UniProtKB-KW"/>
</dbReference>
<gene>
    <name evidence="11" type="primary">murE</name>
    <name evidence="16" type="ORF">ENK44_16365</name>
</gene>
<evidence type="ECO:0000259" key="15">
    <source>
        <dbReference type="Pfam" id="PF08245"/>
    </source>
</evidence>
<dbReference type="Gene3D" id="3.40.1190.10">
    <property type="entry name" value="Mur-like, catalytic domain"/>
    <property type="match status" value="1"/>
</dbReference>
<evidence type="ECO:0000256" key="10">
    <source>
        <dbReference type="ARBA" id="ARBA00023316"/>
    </source>
</evidence>
<dbReference type="AlphaFoldDB" id="A0A7V4U413"/>
<dbReference type="EC" id="6.3.2.13" evidence="11"/>
<comment type="function">
    <text evidence="11">Catalyzes the addition of meso-diaminopimelic acid to the nucleotide precursor UDP-N-acetylmuramoyl-L-alanyl-D-glutamate (UMAG) in the biosynthesis of bacterial cell-wall peptidoglycan.</text>
</comment>
<organism evidence="16">
    <name type="scientific">Caldithrix abyssi</name>
    <dbReference type="NCBI Taxonomy" id="187145"/>
    <lineage>
        <taxon>Bacteria</taxon>
        <taxon>Pseudomonadati</taxon>
        <taxon>Calditrichota</taxon>
        <taxon>Calditrichia</taxon>
        <taxon>Calditrichales</taxon>
        <taxon>Calditrichaceae</taxon>
        <taxon>Caldithrix</taxon>
    </lineage>
</organism>
<dbReference type="InterPro" id="IPR036565">
    <property type="entry name" value="Mur-like_cat_sf"/>
</dbReference>
<keyword evidence="7 11" id="KW-0133">Cell shape</keyword>
<dbReference type="NCBIfam" id="TIGR01085">
    <property type="entry name" value="murE"/>
    <property type="match status" value="1"/>
</dbReference>
<dbReference type="Gene3D" id="3.90.190.20">
    <property type="entry name" value="Mur ligase, C-terminal domain"/>
    <property type="match status" value="1"/>
</dbReference>
<comment type="similarity">
    <text evidence="1 11">Belongs to the MurCDEF family. MurE subfamily.</text>
</comment>
<dbReference type="PROSITE" id="PS01011">
    <property type="entry name" value="FOLYLPOLYGLU_SYNT_1"/>
    <property type="match status" value="1"/>
</dbReference>
<dbReference type="InterPro" id="IPR018109">
    <property type="entry name" value="Folylpolyglutamate_synth_CS"/>
</dbReference>
<dbReference type="UniPathway" id="UPA00219"/>
<comment type="catalytic activity">
    <reaction evidence="11">
        <text>UDP-N-acetyl-alpha-D-muramoyl-L-alanyl-D-glutamate + meso-2,6-diaminopimelate + ATP = UDP-N-acetyl-alpha-D-muramoyl-L-alanyl-gamma-D-glutamyl-meso-2,6-diaminopimelate + ADP + phosphate + H(+)</text>
        <dbReference type="Rhea" id="RHEA:23676"/>
        <dbReference type="ChEBI" id="CHEBI:15378"/>
        <dbReference type="ChEBI" id="CHEBI:30616"/>
        <dbReference type="ChEBI" id="CHEBI:43474"/>
        <dbReference type="ChEBI" id="CHEBI:57791"/>
        <dbReference type="ChEBI" id="CHEBI:83900"/>
        <dbReference type="ChEBI" id="CHEBI:83905"/>
        <dbReference type="ChEBI" id="CHEBI:456216"/>
        <dbReference type="EC" id="6.3.2.13"/>
    </reaction>
</comment>
<evidence type="ECO:0000313" key="16">
    <source>
        <dbReference type="EMBL" id="HGY57283.1"/>
    </source>
</evidence>
<evidence type="ECO:0000256" key="5">
    <source>
        <dbReference type="ARBA" id="ARBA00022741"/>
    </source>
</evidence>
<feature type="domain" description="Mur ligase central" evidence="15">
    <location>
        <begin position="110"/>
        <end position="310"/>
    </location>
</feature>
<feature type="binding site" evidence="11">
    <location>
        <position position="189"/>
    </location>
    <ligand>
        <name>UDP-N-acetyl-alpha-D-muramoyl-L-alanyl-D-glutamate</name>
        <dbReference type="ChEBI" id="CHEBI:83900"/>
    </ligand>
</feature>
<keyword evidence="4 11" id="KW-0132">Cell division</keyword>
<dbReference type="InterPro" id="IPR005761">
    <property type="entry name" value="UDP-N-AcMur-Glu-dNH2Pim_ligase"/>
</dbReference>
<feature type="binding site" evidence="11">
    <location>
        <position position="381"/>
    </location>
    <ligand>
        <name>meso-2,6-diaminopimelate</name>
        <dbReference type="ChEBI" id="CHEBI:57791"/>
    </ligand>
</feature>
<dbReference type="InterPro" id="IPR000713">
    <property type="entry name" value="Mur_ligase_N"/>
</dbReference>
<feature type="domain" description="Mur ligase C-terminal" evidence="14">
    <location>
        <begin position="332"/>
        <end position="458"/>
    </location>
</feature>
<feature type="binding site" evidence="11">
    <location>
        <begin position="112"/>
        <end position="118"/>
    </location>
    <ligand>
        <name>ATP</name>
        <dbReference type="ChEBI" id="CHEBI:30616"/>
    </ligand>
</feature>
<evidence type="ECO:0000256" key="4">
    <source>
        <dbReference type="ARBA" id="ARBA00022618"/>
    </source>
</evidence>
<dbReference type="HAMAP" id="MF_00208">
    <property type="entry name" value="MurE"/>
    <property type="match status" value="1"/>
</dbReference>
<dbReference type="PANTHER" id="PTHR23135:SF4">
    <property type="entry name" value="UDP-N-ACETYLMURAMOYL-L-ALANYL-D-GLUTAMATE--2,6-DIAMINOPIMELATE LIGASE MURE HOMOLOG, CHLOROPLASTIC"/>
    <property type="match status" value="1"/>
</dbReference>
<dbReference type="GO" id="GO:0008360">
    <property type="term" value="P:regulation of cell shape"/>
    <property type="evidence" value="ECO:0007669"/>
    <property type="project" value="UniProtKB-KW"/>
</dbReference>
<dbReference type="Pfam" id="PF08245">
    <property type="entry name" value="Mur_ligase_M"/>
    <property type="match status" value="1"/>
</dbReference>
<dbReference type="InterPro" id="IPR035911">
    <property type="entry name" value="MurE/MurF_N"/>
</dbReference>
<keyword evidence="6 11" id="KW-0067">ATP-binding</keyword>
<name>A0A7V4U413_CALAY</name>
<evidence type="ECO:0000256" key="3">
    <source>
        <dbReference type="ARBA" id="ARBA00022598"/>
    </source>
</evidence>
<comment type="caution">
    <text evidence="11">Lacks conserved residue(s) required for the propagation of feature annotation.</text>
</comment>
<feature type="short sequence motif" description="Meso-diaminopimelate recognition motif" evidence="11">
    <location>
        <begin position="405"/>
        <end position="408"/>
    </location>
</feature>
<sequence length="485" mass="53060">MKPKTIEQLLQGITQNIPESLRGQIINALEYDSRKITKGGLFVAVPGFSVDGHSFLTQVQKQGAAAAVVERKSPGLALPQIIVENSRLALARLAANLYRESIAALKLVGITGTNGKTTTSFLVRSILGAAGTESGLIGTIAYYYADKTVNAWNTTPESLDICRILDTLVQHGQKACVLEVSSHALELHRVDGLRFDAAVFTNLSRDHLDFHKSEEAYFRAKARLFSLLSDNGRAVINADDPYGRRLLDEYSSAALSFGFTEQADVRALDWTMDANGMRIRLQTPSGQIDLHSRLISEFNVKNIMAAVATALALGVDREAIRKGVENLSYVPGRLESFTVKKGVKAVVDYAHTPDALQKALQAVRRITERKLIVVFGAGGDRDRGKRPQMAEAAQKEADWVIVTSDNPRSEDPRAIIEDILKGMKNGSGYDVIVDRREAIRQAVAMARPGDLILIAGKGHEKYQDINGVKHPFDDVTVAKEAEENV</sequence>
<feature type="domain" description="Mur ligase N-terminal catalytic" evidence="13">
    <location>
        <begin position="26"/>
        <end position="96"/>
    </location>
</feature>
<keyword evidence="3 11" id="KW-0436">Ligase</keyword>
<dbReference type="GO" id="GO:0009252">
    <property type="term" value="P:peptidoglycan biosynthetic process"/>
    <property type="evidence" value="ECO:0007669"/>
    <property type="project" value="UniProtKB-UniRule"/>
</dbReference>
<evidence type="ECO:0000256" key="6">
    <source>
        <dbReference type="ARBA" id="ARBA00022840"/>
    </source>
</evidence>
<keyword evidence="2 11" id="KW-0963">Cytoplasm</keyword>
<dbReference type="EMBL" id="DRQG01000151">
    <property type="protein sequence ID" value="HGY57283.1"/>
    <property type="molecule type" value="Genomic_DNA"/>
</dbReference>
<evidence type="ECO:0000256" key="8">
    <source>
        <dbReference type="ARBA" id="ARBA00022984"/>
    </source>
</evidence>
<dbReference type="SUPFAM" id="SSF63418">
    <property type="entry name" value="MurE/MurF N-terminal domain"/>
    <property type="match status" value="1"/>
</dbReference>
<dbReference type="SUPFAM" id="SSF53244">
    <property type="entry name" value="MurD-like peptide ligases, peptide-binding domain"/>
    <property type="match status" value="1"/>
</dbReference>
<evidence type="ECO:0000256" key="1">
    <source>
        <dbReference type="ARBA" id="ARBA00005898"/>
    </source>
</evidence>
<dbReference type="Proteomes" id="UP000885779">
    <property type="component" value="Unassembled WGS sequence"/>
</dbReference>
<evidence type="ECO:0000256" key="2">
    <source>
        <dbReference type="ARBA" id="ARBA00022490"/>
    </source>
</evidence>
<keyword evidence="9 11" id="KW-0131">Cell cycle</keyword>
<dbReference type="GO" id="GO:0008765">
    <property type="term" value="F:UDP-N-acetylmuramoylalanyl-D-glutamate-2,6-diaminopimelate ligase activity"/>
    <property type="evidence" value="ECO:0007669"/>
    <property type="project" value="UniProtKB-UniRule"/>
</dbReference>
<feature type="binding site" evidence="11">
    <location>
        <position position="153"/>
    </location>
    <ligand>
        <name>UDP-N-acetyl-alpha-D-muramoyl-L-alanyl-D-glutamate</name>
        <dbReference type="ChEBI" id="CHEBI:83900"/>
    </ligand>
</feature>